<accession>A0AAW5Q656</accession>
<dbReference type="Proteomes" id="UP001206890">
    <property type="component" value="Unassembled WGS sequence"/>
</dbReference>
<dbReference type="SUPFAM" id="SSF52540">
    <property type="entry name" value="P-loop containing nucleoside triphosphate hydrolases"/>
    <property type="match status" value="1"/>
</dbReference>
<dbReference type="InterPro" id="IPR027417">
    <property type="entry name" value="P-loop_NTPase"/>
</dbReference>
<evidence type="ECO:0000256" key="2">
    <source>
        <dbReference type="SAM" id="MobiDB-lite"/>
    </source>
</evidence>
<dbReference type="RefSeq" id="WP_204649440.1">
    <property type="nucleotide sequence ID" value="NZ_JAFFGT010000004.1"/>
</dbReference>
<dbReference type="PANTHER" id="PTHR41259">
    <property type="entry name" value="DOUBLE-STRAND BREAK REPAIR RAD50 ATPASE, PUTATIVE-RELATED"/>
    <property type="match status" value="1"/>
</dbReference>
<feature type="coiled-coil region" evidence="1">
    <location>
        <begin position="316"/>
        <end position="383"/>
    </location>
</feature>
<feature type="region of interest" description="Disordered" evidence="2">
    <location>
        <begin position="540"/>
        <end position="583"/>
    </location>
</feature>
<evidence type="ECO:0000313" key="5">
    <source>
        <dbReference type="Proteomes" id="UP001206890"/>
    </source>
</evidence>
<gene>
    <name evidence="4" type="ORF">M3D93_07585</name>
</gene>
<dbReference type="EMBL" id="JALXTC010000027">
    <property type="protein sequence ID" value="MCT2117618.1"/>
    <property type="molecule type" value="Genomic_DNA"/>
</dbReference>
<evidence type="ECO:0000256" key="1">
    <source>
        <dbReference type="SAM" id="Coils"/>
    </source>
</evidence>
<dbReference type="PANTHER" id="PTHR41259:SF1">
    <property type="entry name" value="DOUBLE-STRAND BREAK REPAIR RAD50 ATPASE, PUTATIVE-RELATED"/>
    <property type="match status" value="1"/>
</dbReference>
<sequence>MILHRLMLEDFRGVVREEVELEPRGVLVIEGPNESGKTSLMDALEMLLEHKASSGRAEIKAASPVGRDVPVVVEAEFTVDGQRMRYRKEFVRGKRTSLEFPGSTRPALSGDDAHDHVRDLLDRQVDRSLWKALRIAQDEPLGQVDAAKGMGSLRRALDAAAGGEDPTGDDSLMDRVAEERNRYLTARRGEPTGELARSETRLAEARAALSEARARHAELDAAVSDHEAQASVHRARQESLTTLRAEVDRLEAAGRVVDDLRRARAAADAELDRAVAAHDAASGALRERRALIARAEDEQRRHDDLSAATAVAAERMAPAQARADRARAELEAAEERVSRARARLDAVRAEEERERRRADLEGVERLLRTLETLGEELRGKEADLAAIAVPDGAVEACRRADDALRQAVARSAASAPRVEIAGEGDVRVAGESLDAGTGWTRDIVEETVFEVGTVSLTVVPAGDTEAVRREENAARAERDRLLADLGVDSVEEADLRARRAEGLRAEVTALRRRRADLLGADTPQDLEDRRADLLALLADASEPTDEQEGGPAAPDADGPEKCGGSTVDDADGAGDPAEETAVAEQALARCRADDRAADVEAATLRTEHATKAALAAEAADRLGECRDELSAAREAVSDRDLEEAEAETREHARSAREKAQQAKAALEDALADAPPDLLDNALASLATLAAEERDSAAAVATALGRVNAIGDQGRLEAVATAERELNAAERENAALWRRARAADLLHRTLVARRSEALLAYQEPFHRAVVDLGSLVYGRDFDVRLGEDLTILSRRIGDVTVDYESLSGGAREQLAVIVRIACARLVGDDGVPVFLDDTMGYTDPTRRLTMGAVIAAAAATSQVIVLTCDRARFAGIGGARTHVMQRSGAPAG</sequence>
<keyword evidence="1" id="KW-0175">Coiled coil</keyword>
<evidence type="ECO:0000313" key="4">
    <source>
        <dbReference type="EMBL" id="MCT2117618.1"/>
    </source>
</evidence>
<name>A0AAW5Q656_9ACTN</name>
<feature type="coiled-coil region" evidence="1">
    <location>
        <begin position="195"/>
        <end position="229"/>
    </location>
</feature>
<proteinExistence type="predicted"/>
<dbReference type="Gene3D" id="3.40.50.300">
    <property type="entry name" value="P-loop containing nucleotide triphosphate hydrolases"/>
    <property type="match status" value="2"/>
</dbReference>
<dbReference type="GO" id="GO:0016887">
    <property type="term" value="F:ATP hydrolysis activity"/>
    <property type="evidence" value="ECO:0007669"/>
    <property type="project" value="InterPro"/>
</dbReference>
<dbReference type="AlphaFoldDB" id="A0AAW5Q656"/>
<feature type="region of interest" description="Disordered" evidence="2">
    <location>
        <begin position="636"/>
        <end position="661"/>
    </location>
</feature>
<dbReference type="GO" id="GO:0006302">
    <property type="term" value="P:double-strand break repair"/>
    <property type="evidence" value="ECO:0007669"/>
    <property type="project" value="InterPro"/>
</dbReference>
<feature type="compositionally biased region" description="Basic and acidic residues" evidence="2">
    <location>
        <begin position="646"/>
        <end position="660"/>
    </location>
</feature>
<dbReference type="InterPro" id="IPR038729">
    <property type="entry name" value="Rad50/SbcC_AAA"/>
</dbReference>
<feature type="domain" description="Rad50/SbcC-type AAA" evidence="3">
    <location>
        <begin position="5"/>
        <end position="94"/>
    </location>
</feature>
<evidence type="ECO:0000259" key="3">
    <source>
        <dbReference type="Pfam" id="PF13476"/>
    </source>
</evidence>
<reference evidence="4" key="1">
    <citation type="submission" date="2022-04" db="EMBL/GenBank/DDBJ databases">
        <title>Human microbiome associated bacterial genomes.</title>
        <authorList>
            <person name="Sandstrom S."/>
            <person name="Salamzade R."/>
            <person name="Kalan L.R."/>
        </authorList>
    </citation>
    <scope>NUCLEOTIDE SEQUENCE</scope>
    <source>
        <strain evidence="4">P3-SID1762</strain>
    </source>
</reference>
<comment type="caution">
    <text evidence="4">The sequence shown here is derived from an EMBL/GenBank/DDBJ whole genome shotgun (WGS) entry which is preliminary data.</text>
</comment>
<feature type="compositionally biased region" description="Acidic residues" evidence="2">
    <location>
        <begin position="568"/>
        <end position="578"/>
    </location>
</feature>
<dbReference type="Pfam" id="PF13476">
    <property type="entry name" value="AAA_23"/>
    <property type="match status" value="1"/>
</dbReference>
<organism evidence="4 5">
    <name type="scientific">Dietzia cinnamea</name>
    <dbReference type="NCBI Taxonomy" id="321318"/>
    <lineage>
        <taxon>Bacteria</taxon>
        <taxon>Bacillati</taxon>
        <taxon>Actinomycetota</taxon>
        <taxon>Actinomycetes</taxon>
        <taxon>Mycobacteriales</taxon>
        <taxon>Dietziaceae</taxon>
        <taxon>Dietzia</taxon>
    </lineage>
</organism>
<protein>
    <submittedName>
        <fullName evidence="4">AAA family ATPase</fullName>
    </submittedName>
</protein>